<proteinExistence type="predicted"/>
<evidence type="ECO:0000313" key="1">
    <source>
        <dbReference type="EMBL" id="KAI4861788.1"/>
    </source>
</evidence>
<name>A0ACB9YR06_9PEZI</name>
<evidence type="ECO:0000313" key="2">
    <source>
        <dbReference type="Proteomes" id="UP001497700"/>
    </source>
</evidence>
<comment type="caution">
    <text evidence="1">The sequence shown here is derived from an EMBL/GenBank/DDBJ whole genome shotgun (WGS) entry which is preliminary data.</text>
</comment>
<organism evidence="1 2">
    <name type="scientific">Hypoxylon rubiginosum</name>
    <dbReference type="NCBI Taxonomy" id="110542"/>
    <lineage>
        <taxon>Eukaryota</taxon>
        <taxon>Fungi</taxon>
        <taxon>Dikarya</taxon>
        <taxon>Ascomycota</taxon>
        <taxon>Pezizomycotina</taxon>
        <taxon>Sordariomycetes</taxon>
        <taxon>Xylariomycetidae</taxon>
        <taxon>Xylariales</taxon>
        <taxon>Hypoxylaceae</taxon>
        <taxon>Hypoxylon</taxon>
    </lineage>
</organism>
<sequence length="536" mass="59786">MNLLWPYGLSGSYIFAYLLLISCLVALSVVLYRLTLHPLARFPGPVLAASTGLYEAYYQCIKDGGGRYWVEIKKMHQRYGPIVRINPWEVHIADPGWNAVYKYSVRASKPPWFYFRFFGKFPSTNVAESHALHQLRRGPLQVYFSSANIQRYMPTIVAQVDKLCARLRSSAAAAEGGRVVSLSDAFRCLATDVATGFAFGAPFGHLDEPTFDREFNLSVRTVVKTGTWSRHTFGLLLPLLHSLPESVAKKMNPAFGRVKWMKDTMTSCVKRSMNKPEPAPGSPYDMVQTLVASALPPAEKTFPRLFSEARSVIMAGTETTATTLVCIASRLLADPVRLRRLRRELAAAAAAEVAKGGGGGGELGYAELRELPYLAGVINEGLRLANPTPSRLPRVCEDQDLRYKQWVIPRGTTISTTTQDTHHDARIFERPRAFLPERWSDASPEERRRLRRHLQPWGRGARLCLGAELATIDAYLAVARLFGPGAGFEMRHLPDAADDDWVPYHEWFAGFPRGRGLLVRVTGSEEVDGRGKEEGF</sequence>
<gene>
    <name evidence="1" type="ORF">F4820DRAFT_460660</name>
</gene>
<protein>
    <submittedName>
        <fullName evidence="1">Cytochrome P450</fullName>
    </submittedName>
</protein>
<dbReference type="Proteomes" id="UP001497700">
    <property type="component" value="Unassembled WGS sequence"/>
</dbReference>
<dbReference type="EMBL" id="MU393541">
    <property type="protein sequence ID" value="KAI4861788.1"/>
    <property type="molecule type" value="Genomic_DNA"/>
</dbReference>
<accession>A0ACB9YR06</accession>
<keyword evidence="2" id="KW-1185">Reference proteome</keyword>
<reference evidence="1 2" key="1">
    <citation type="journal article" date="2022" name="New Phytol.">
        <title>Ecological generalism drives hyperdiversity of secondary metabolite gene clusters in xylarialean endophytes.</title>
        <authorList>
            <person name="Franco M.E.E."/>
            <person name="Wisecaver J.H."/>
            <person name="Arnold A.E."/>
            <person name="Ju Y.M."/>
            <person name="Slot J.C."/>
            <person name="Ahrendt S."/>
            <person name="Moore L.P."/>
            <person name="Eastman K.E."/>
            <person name="Scott K."/>
            <person name="Konkel Z."/>
            <person name="Mondo S.J."/>
            <person name="Kuo A."/>
            <person name="Hayes R.D."/>
            <person name="Haridas S."/>
            <person name="Andreopoulos B."/>
            <person name="Riley R."/>
            <person name="LaButti K."/>
            <person name="Pangilinan J."/>
            <person name="Lipzen A."/>
            <person name="Amirebrahimi M."/>
            <person name="Yan J."/>
            <person name="Adam C."/>
            <person name="Keymanesh K."/>
            <person name="Ng V."/>
            <person name="Louie K."/>
            <person name="Northen T."/>
            <person name="Drula E."/>
            <person name="Henrissat B."/>
            <person name="Hsieh H.M."/>
            <person name="Youens-Clark K."/>
            <person name="Lutzoni F."/>
            <person name="Miadlikowska J."/>
            <person name="Eastwood D.C."/>
            <person name="Hamelin R.C."/>
            <person name="Grigoriev I.V."/>
            <person name="U'Ren J.M."/>
        </authorList>
    </citation>
    <scope>NUCLEOTIDE SEQUENCE [LARGE SCALE GENOMIC DNA]</scope>
    <source>
        <strain evidence="1 2">CBS 119005</strain>
    </source>
</reference>